<organism evidence="1 2">
    <name type="scientific">Yersinia proxima</name>
    <dbReference type="NCBI Taxonomy" id="2890316"/>
    <lineage>
        <taxon>Bacteria</taxon>
        <taxon>Pseudomonadati</taxon>
        <taxon>Pseudomonadota</taxon>
        <taxon>Gammaproteobacteria</taxon>
        <taxon>Enterobacterales</taxon>
        <taxon>Yersiniaceae</taxon>
        <taxon>Yersinia</taxon>
    </lineage>
</organism>
<sequence length="261" mass="30212">MLQAVLHGKAGTLQIAGKELAVSWRSLFKSKEDLLTASLFTRVSYFPEEWMKIFFTSLFGQELEFGVLKKRHFWPRFPLEQQTVEPDLVFSFESKDILVEVKPPEGGKQNYIQWRKEIDSFLQQRETKTEIDRELIFVALGNNATHYQQWSETLKLNRNNLSIYCLEWKQVQKAIMAVQLVTGSDPLLDDCLAALALYGILQPVPHWQQLQQYVQRVPLSKKIFSDLCPLSLVKEIPLVPPISHWQSLSELISNQPLPIDE</sequence>
<proteinExistence type="predicted"/>
<dbReference type="EMBL" id="JBBEST010000009">
    <property type="protein sequence ID" value="MFM1348165.1"/>
    <property type="molecule type" value="Genomic_DNA"/>
</dbReference>
<gene>
    <name evidence="1" type="ORF">WFP14_16575</name>
</gene>
<protein>
    <submittedName>
        <fullName evidence="1">Uncharacterized protein</fullName>
    </submittedName>
</protein>
<evidence type="ECO:0000313" key="2">
    <source>
        <dbReference type="Proteomes" id="UP001629523"/>
    </source>
</evidence>
<dbReference type="RefSeq" id="WP_050077642.1">
    <property type="nucleotide sequence ID" value="NZ_CABHYW010000007.1"/>
</dbReference>
<evidence type="ECO:0000313" key="1">
    <source>
        <dbReference type="EMBL" id="MFM1348165.1"/>
    </source>
</evidence>
<name>A0ABW9F2H3_9GAMM</name>
<keyword evidence="2" id="KW-1185">Reference proteome</keyword>
<accession>A0ABW9F2H3</accession>
<reference evidence="1 2" key="1">
    <citation type="journal article" date="2024" name="Infect. Genet. Evol.">
        <title>Characteristics and comparative genome analysis of Yersinia enterocolitica and related species associated with human infections in Switzerland 2019-2023.</title>
        <authorList>
            <person name="Stevens M.J.A."/>
            <person name="Horlbog J.A."/>
            <person name="Diethelm A."/>
            <person name="Stephan R."/>
            <person name="Nuesch-Inderbinen M."/>
        </authorList>
    </citation>
    <scope>NUCLEOTIDE SEQUENCE [LARGE SCALE GENOMIC DNA]</scope>
    <source>
        <strain evidence="1 2">N20-0302</strain>
    </source>
</reference>
<dbReference type="Proteomes" id="UP001629523">
    <property type="component" value="Unassembled WGS sequence"/>
</dbReference>
<comment type="caution">
    <text evidence="1">The sequence shown here is derived from an EMBL/GenBank/DDBJ whole genome shotgun (WGS) entry which is preliminary data.</text>
</comment>